<sequence>MRKRLKNAILLGATVIFMGTSVALADNVNWDNVYKGAYDAVVVAKKTRKQTDINTARVAIRKMTPLWMKGFVGEFSKQVDVIQQEIFVRFYQILYENGDPKRPKSTLTQAEIDEARFYINAFKGDISNELYVKTWSSAVDTYQQKHINSMVAMAEKAKTSKNIKDAYAAYAILDDLAHAVYNPGLVEYAVQYRNTIYDIIGSISKNSLEAIKFMDKLDTMDIFELTPTQQVNLKEEIRMMKILANELDEDLKAALLDRIAFCESNM</sequence>
<keyword evidence="3" id="KW-1185">Reference proteome</keyword>
<keyword evidence="1" id="KW-0732">Signal</keyword>
<gene>
    <name evidence="2" type="ORF">SAMN02745248_01726</name>
</gene>
<evidence type="ECO:0000313" key="2">
    <source>
        <dbReference type="EMBL" id="SHK08119.1"/>
    </source>
</evidence>
<evidence type="ECO:0000313" key="3">
    <source>
        <dbReference type="Proteomes" id="UP000183952"/>
    </source>
</evidence>
<evidence type="ECO:0000256" key="1">
    <source>
        <dbReference type="SAM" id="SignalP"/>
    </source>
</evidence>
<proteinExistence type="predicted"/>
<dbReference type="Proteomes" id="UP000183952">
    <property type="component" value="Unassembled WGS sequence"/>
</dbReference>
<feature type="chain" id="PRO_5012477760" evidence="1">
    <location>
        <begin position="26"/>
        <end position="266"/>
    </location>
</feature>
<dbReference type="AlphaFoldDB" id="A0A1M6PJJ5"/>
<dbReference type="EMBL" id="FRAD01000013">
    <property type="protein sequence ID" value="SHK08119.1"/>
    <property type="molecule type" value="Genomic_DNA"/>
</dbReference>
<dbReference type="STRING" id="1121331.SAMN02745248_01726"/>
<accession>A0A1M6PJJ5</accession>
<protein>
    <submittedName>
        <fullName evidence="2">Uncharacterized protein</fullName>
    </submittedName>
</protein>
<dbReference type="RefSeq" id="WP_072903693.1">
    <property type="nucleotide sequence ID" value="NZ_FRAD01000013.1"/>
</dbReference>
<organism evidence="2 3">
    <name type="scientific">Hathewaya proteolytica DSM 3090</name>
    <dbReference type="NCBI Taxonomy" id="1121331"/>
    <lineage>
        <taxon>Bacteria</taxon>
        <taxon>Bacillati</taxon>
        <taxon>Bacillota</taxon>
        <taxon>Clostridia</taxon>
        <taxon>Eubacteriales</taxon>
        <taxon>Clostridiaceae</taxon>
        <taxon>Hathewaya</taxon>
    </lineage>
</organism>
<dbReference type="OrthoDB" id="1942745at2"/>
<name>A0A1M6PJJ5_9CLOT</name>
<reference evidence="2 3" key="1">
    <citation type="submission" date="2016-11" db="EMBL/GenBank/DDBJ databases">
        <authorList>
            <person name="Jaros S."/>
            <person name="Januszkiewicz K."/>
            <person name="Wedrychowicz H."/>
        </authorList>
    </citation>
    <scope>NUCLEOTIDE SEQUENCE [LARGE SCALE GENOMIC DNA]</scope>
    <source>
        <strain evidence="2 3">DSM 3090</strain>
    </source>
</reference>
<feature type="signal peptide" evidence="1">
    <location>
        <begin position="1"/>
        <end position="25"/>
    </location>
</feature>